<keyword evidence="8" id="KW-1185">Reference proteome</keyword>
<evidence type="ECO:0000313" key="7">
    <source>
        <dbReference type="EMBL" id="KAK4775187.1"/>
    </source>
</evidence>
<name>A0AAN7QQU5_TRANT</name>
<dbReference type="AlphaFoldDB" id="A0AAN7QQU5"/>
<gene>
    <name evidence="7" type="ORF">SAY86_010122</name>
</gene>
<dbReference type="PANTHER" id="PTHR31113">
    <property type="entry name" value="UPF0496 PROTEIN 3-RELATED"/>
    <property type="match status" value="1"/>
</dbReference>
<evidence type="ECO:0000256" key="4">
    <source>
        <dbReference type="ARBA" id="ARBA00022989"/>
    </source>
</evidence>
<organism evidence="7 8">
    <name type="scientific">Trapa natans</name>
    <name type="common">Water chestnut</name>
    <dbReference type="NCBI Taxonomy" id="22666"/>
    <lineage>
        <taxon>Eukaryota</taxon>
        <taxon>Viridiplantae</taxon>
        <taxon>Streptophyta</taxon>
        <taxon>Embryophyta</taxon>
        <taxon>Tracheophyta</taxon>
        <taxon>Spermatophyta</taxon>
        <taxon>Magnoliopsida</taxon>
        <taxon>eudicotyledons</taxon>
        <taxon>Gunneridae</taxon>
        <taxon>Pentapetalae</taxon>
        <taxon>rosids</taxon>
        <taxon>malvids</taxon>
        <taxon>Myrtales</taxon>
        <taxon>Lythraceae</taxon>
        <taxon>Trapa</taxon>
    </lineage>
</organism>
<reference evidence="7 8" key="1">
    <citation type="journal article" date="2023" name="Hortic Res">
        <title>Pangenome of water caltrop reveals structural variations and asymmetric subgenome divergence after allopolyploidization.</title>
        <authorList>
            <person name="Zhang X."/>
            <person name="Chen Y."/>
            <person name="Wang L."/>
            <person name="Yuan Y."/>
            <person name="Fang M."/>
            <person name="Shi L."/>
            <person name="Lu R."/>
            <person name="Comes H.P."/>
            <person name="Ma Y."/>
            <person name="Chen Y."/>
            <person name="Huang G."/>
            <person name="Zhou Y."/>
            <person name="Zheng Z."/>
            <person name="Qiu Y."/>
        </authorList>
    </citation>
    <scope>NUCLEOTIDE SEQUENCE [LARGE SCALE GENOMIC DNA]</scope>
    <source>
        <strain evidence="7">F231</strain>
    </source>
</reference>
<feature type="compositionally biased region" description="Polar residues" evidence="6">
    <location>
        <begin position="32"/>
        <end position="44"/>
    </location>
</feature>
<sequence length="343" mass="37947">MLQCLSTSSSSSSQPASAPTEGPIPHPPPSEGRSTSATPQSSGILSPINIHREYALALESDSYREIWTLFHEDWLSSHDQELHVHTQEARRILRLREALRPDTKVVKEALSRVRHCELTNLLSAYFDESEKATELFIMLHTGLQRARAIYTPLHNLLSAVPLDSEDILTSHFRMIEEIFIQFNQDENLLPFTGSNTFKPMRDCSLELKKQLVSCVKKSRSRARLVRRATSKSCLCLIGTSAIAAVSAAAVTAHCAIVAAAAAPCIISCPQPRKFVERELSRAVKLDEAARVVRQVSGTERAGEEWRWRLHPGGAEASQEEPGGLLPASRSSHGGHLHLVHDCE</sequence>
<feature type="region of interest" description="Disordered" evidence="6">
    <location>
        <begin position="313"/>
        <end position="333"/>
    </location>
</feature>
<dbReference type="PANTHER" id="PTHR31113:SF5">
    <property type="entry name" value="OS04G0405700 PROTEIN"/>
    <property type="match status" value="1"/>
</dbReference>
<feature type="region of interest" description="Disordered" evidence="6">
    <location>
        <begin position="1"/>
        <end position="44"/>
    </location>
</feature>
<proteinExistence type="inferred from homology"/>
<dbReference type="EMBL" id="JAXQNO010000019">
    <property type="protein sequence ID" value="KAK4775187.1"/>
    <property type="molecule type" value="Genomic_DNA"/>
</dbReference>
<keyword evidence="4" id="KW-1133">Transmembrane helix</keyword>
<evidence type="ECO:0000256" key="6">
    <source>
        <dbReference type="SAM" id="MobiDB-lite"/>
    </source>
</evidence>
<accession>A0AAN7QQU5</accession>
<dbReference type="GO" id="GO:0016020">
    <property type="term" value="C:membrane"/>
    <property type="evidence" value="ECO:0007669"/>
    <property type="project" value="UniProtKB-SubCell"/>
</dbReference>
<comment type="subcellular location">
    <subcellularLocation>
        <location evidence="1">Membrane</location>
    </subcellularLocation>
</comment>
<dbReference type="InterPro" id="IPR007749">
    <property type="entry name" value="DUF677"/>
</dbReference>
<evidence type="ECO:0000256" key="1">
    <source>
        <dbReference type="ARBA" id="ARBA00004370"/>
    </source>
</evidence>
<evidence type="ECO:0000256" key="2">
    <source>
        <dbReference type="ARBA" id="ARBA00009074"/>
    </source>
</evidence>
<protein>
    <submittedName>
        <fullName evidence="7">Uncharacterized protein</fullName>
    </submittedName>
</protein>
<dbReference type="Proteomes" id="UP001346149">
    <property type="component" value="Unassembled WGS sequence"/>
</dbReference>
<comment type="similarity">
    <text evidence="2">Belongs to the UPF0496 family.</text>
</comment>
<feature type="compositionally biased region" description="Low complexity" evidence="6">
    <location>
        <begin position="1"/>
        <end position="20"/>
    </location>
</feature>
<keyword evidence="3" id="KW-0812">Transmembrane</keyword>
<keyword evidence="5" id="KW-0472">Membrane</keyword>
<evidence type="ECO:0000256" key="3">
    <source>
        <dbReference type="ARBA" id="ARBA00022692"/>
    </source>
</evidence>
<evidence type="ECO:0000256" key="5">
    <source>
        <dbReference type="ARBA" id="ARBA00023136"/>
    </source>
</evidence>
<evidence type="ECO:0000313" key="8">
    <source>
        <dbReference type="Proteomes" id="UP001346149"/>
    </source>
</evidence>
<comment type="caution">
    <text evidence="7">The sequence shown here is derived from an EMBL/GenBank/DDBJ whole genome shotgun (WGS) entry which is preliminary data.</text>
</comment>